<protein>
    <submittedName>
        <fullName evidence="2">Aegerolysin</fullName>
    </submittedName>
</protein>
<dbReference type="AlphaFoldDB" id="A0A151GNL8"/>
<dbReference type="Gene3D" id="2.60.270.50">
    <property type="match status" value="1"/>
</dbReference>
<dbReference type="Proteomes" id="UP000076580">
    <property type="component" value="Chromosome 02"/>
</dbReference>
<dbReference type="RefSeq" id="XP_040658055.1">
    <property type="nucleotide sequence ID" value="XM_040803022.1"/>
</dbReference>
<keyword evidence="3" id="KW-1185">Reference proteome</keyword>
<name>A0A151GNL8_DRECN</name>
<evidence type="ECO:0000313" key="2">
    <source>
        <dbReference type="EMBL" id="KYK58703.1"/>
    </source>
</evidence>
<dbReference type="GeneID" id="63718363"/>
<organism evidence="2 3">
    <name type="scientific">Drechmeria coniospora</name>
    <name type="common">Nematophagous fungus</name>
    <name type="synonym">Meria coniospora</name>
    <dbReference type="NCBI Taxonomy" id="98403"/>
    <lineage>
        <taxon>Eukaryota</taxon>
        <taxon>Fungi</taxon>
        <taxon>Dikarya</taxon>
        <taxon>Ascomycota</taxon>
        <taxon>Pezizomycotina</taxon>
        <taxon>Sordariomycetes</taxon>
        <taxon>Hypocreomycetidae</taxon>
        <taxon>Hypocreales</taxon>
        <taxon>Ophiocordycipitaceae</taxon>
        <taxon>Drechmeria</taxon>
    </lineage>
</organism>
<comment type="caution">
    <text evidence="2">The sequence shown here is derived from an EMBL/GenBank/DDBJ whole genome shotgun (WGS) entry which is preliminary data.</text>
</comment>
<dbReference type="GO" id="GO:0019836">
    <property type="term" value="P:symbiont-mediated hemolysis of host erythrocyte"/>
    <property type="evidence" value="ECO:0007669"/>
    <property type="project" value="InterPro"/>
</dbReference>
<sequence>MAYAQWIIVTIVNAIKPGKDIKVKNAELNWGKFWEGHDKDNEISATGVNSIVVAPGTIEMVKSCGRSDASSGTEGRFDLYDSNDKKICQVSWDCPWGSKSNSFDVHVDDSATYHVMNSSYIARSGAIGAVHIVIRDS</sequence>
<dbReference type="EMBL" id="LAYC01000002">
    <property type="protein sequence ID" value="KYK58703.1"/>
    <property type="molecule type" value="Genomic_DNA"/>
</dbReference>
<comment type="similarity">
    <text evidence="1">Belongs to the aegerolysin family.</text>
</comment>
<dbReference type="InParanoid" id="A0A151GNL8"/>
<dbReference type="Pfam" id="PF06355">
    <property type="entry name" value="Aegerolysin"/>
    <property type="match status" value="1"/>
</dbReference>
<dbReference type="STRING" id="98403.A0A151GNL8"/>
<dbReference type="InterPro" id="IPR009413">
    <property type="entry name" value="Aegerolysin-typ"/>
</dbReference>
<evidence type="ECO:0000256" key="1">
    <source>
        <dbReference type="ARBA" id="ARBA00010795"/>
    </source>
</evidence>
<dbReference type="PIRSF" id="PIRSF007951">
    <property type="entry name" value="Hemolysin, aegerolysin type"/>
    <property type="match status" value="1"/>
</dbReference>
<evidence type="ECO:0000313" key="3">
    <source>
        <dbReference type="Proteomes" id="UP000076580"/>
    </source>
</evidence>
<dbReference type="OrthoDB" id="2727348at2759"/>
<reference evidence="2 3" key="1">
    <citation type="journal article" date="2016" name="Sci. Rep.">
        <title>Insights into Adaptations to a Near-Obligate Nematode Endoparasitic Lifestyle from the Finished Genome of Drechmeria coniospora.</title>
        <authorList>
            <person name="Zhang L."/>
            <person name="Zhou Z."/>
            <person name="Guo Q."/>
            <person name="Fokkens L."/>
            <person name="Miskei M."/>
            <person name="Pocsi I."/>
            <person name="Zhang W."/>
            <person name="Chen M."/>
            <person name="Wang L."/>
            <person name="Sun Y."/>
            <person name="Donzelli B.G."/>
            <person name="Gibson D.M."/>
            <person name="Nelson D.R."/>
            <person name="Luo J.G."/>
            <person name="Rep M."/>
            <person name="Liu H."/>
            <person name="Yang S."/>
            <person name="Wang J."/>
            <person name="Krasnoff S.B."/>
            <person name="Xu Y."/>
            <person name="Molnar I."/>
            <person name="Lin M."/>
        </authorList>
    </citation>
    <scope>NUCLEOTIDE SEQUENCE [LARGE SCALE GENOMIC DNA]</scope>
    <source>
        <strain evidence="2 3">ARSEF 6962</strain>
    </source>
</reference>
<accession>A0A151GNL8</accession>
<proteinExistence type="inferred from homology"/>
<gene>
    <name evidence="2" type="ORF">DCS_05720</name>
</gene>